<dbReference type="Proteomes" id="UP001163105">
    <property type="component" value="Unassembled WGS sequence"/>
</dbReference>
<comment type="caution">
    <text evidence="1">The sequence shown here is derived from an EMBL/GenBank/DDBJ whole genome shotgun (WGS) entry which is preliminary data.</text>
</comment>
<dbReference type="AlphaFoldDB" id="A0AB34FVV1"/>
<sequence length="153" mass="17143">MATSSSQGTRMSRAQVEAGVRFYTEVPTGSEYMVHICRLNLKSGTTQQFEDIVAEGKAKAGVSCIVVTANDPMTDTVPFQMANGTTRLMTQPARDVLGRSVAVGLPMTQAEKSLELLNCLLDMGYRPEVRTLGSNRWSFWERGRRRRHRDREQ</sequence>
<protein>
    <submittedName>
        <fullName evidence="1">Acetoacetyl-CoA synthase</fullName>
    </submittedName>
</protein>
<evidence type="ECO:0000313" key="2">
    <source>
        <dbReference type="Proteomes" id="UP001163105"/>
    </source>
</evidence>
<gene>
    <name evidence="1" type="ORF">O9K51_04634</name>
</gene>
<proteinExistence type="predicted"/>
<organism evidence="1 2">
    <name type="scientific">Purpureocillium lavendulum</name>
    <dbReference type="NCBI Taxonomy" id="1247861"/>
    <lineage>
        <taxon>Eukaryota</taxon>
        <taxon>Fungi</taxon>
        <taxon>Dikarya</taxon>
        <taxon>Ascomycota</taxon>
        <taxon>Pezizomycotina</taxon>
        <taxon>Sordariomycetes</taxon>
        <taxon>Hypocreomycetidae</taxon>
        <taxon>Hypocreales</taxon>
        <taxon>Ophiocordycipitaceae</taxon>
        <taxon>Purpureocillium</taxon>
    </lineage>
</organism>
<accession>A0AB34FVV1</accession>
<evidence type="ECO:0000313" key="1">
    <source>
        <dbReference type="EMBL" id="KAJ6443455.1"/>
    </source>
</evidence>
<dbReference type="EMBL" id="JAQHRD010000003">
    <property type="protein sequence ID" value="KAJ6443455.1"/>
    <property type="molecule type" value="Genomic_DNA"/>
</dbReference>
<name>A0AB34FVV1_9HYPO</name>
<keyword evidence="2" id="KW-1185">Reference proteome</keyword>
<reference evidence="1" key="1">
    <citation type="submission" date="2023-01" db="EMBL/GenBank/DDBJ databases">
        <title>The growth and conidiation of Purpureocillium lavendulum are regulated by nitrogen source and histone H3K14 acetylation.</title>
        <authorList>
            <person name="Tang P."/>
            <person name="Han J."/>
            <person name="Zhang C."/>
            <person name="Tang P."/>
            <person name="Qi F."/>
            <person name="Zhang K."/>
            <person name="Liang L."/>
        </authorList>
    </citation>
    <scope>NUCLEOTIDE SEQUENCE</scope>
    <source>
        <strain evidence="1">YMF1.00683</strain>
    </source>
</reference>